<dbReference type="PATRIC" id="fig|1492898.3.peg.3442"/>
<dbReference type="EMBL" id="CP011390">
    <property type="protein sequence ID" value="ANE53533.1"/>
    <property type="molecule type" value="Genomic_DNA"/>
</dbReference>
<keyword evidence="1" id="KW-0812">Transmembrane</keyword>
<sequence length="213" mass="24295">MNYRKLLLYLFVIVIIISLVAVVYCNWAVNKAAEGKLFRQVKEVPFNKVGLLLGTSKFLEGGRANLYYQYRIQAALELYKAGKVQYIIVSGDNSREDYNEPELMRNDLVQGGIDSNHIVLDYAGFRTFDSIVRLREIFGQSKVTIISQQFHNERALYIASKEGITAVAYNAKDVTTAAGFKTRLRERLARVKVFVDYLTNKQPKYLGPKIIIP</sequence>
<proteinExistence type="predicted"/>
<dbReference type="PANTHER" id="PTHR30336">
    <property type="entry name" value="INNER MEMBRANE PROTEIN, PROBABLE PERMEASE"/>
    <property type="match status" value="1"/>
</dbReference>
<gene>
    <name evidence="3" type="ORF">SY85_15835</name>
</gene>
<evidence type="ECO:0000256" key="1">
    <source>
        <dbReference type="SAM" id="Phobius"/>
    </source>
</evidence>
<dbReference type="RefSeq" id="WP_066409863.1">
    <property type="nucleotide sequence ID" value="NZ_CP011390.1"/>
</dbReference>
<name>A0A172U3C1_9BACT</name>
<dbReference type="OrthoDB" id="9782395at2"/>
<keyword evidence="1" id="KW-0472">Membrane</keyword>
<dbReference type="InterPro" id="IPR051599">
    <property type="entry name" value="Cell_Envelope_Assoc"/>
</dbReference>
<keyword evidence="1" id="KW-1133">Transmembrane helix</keyword>
<dbReference type="AlphaFoldDB" id="A0A172U3C1"/>
<dbReference type="Proteomes" id="UP000077177">
    <property type="component" value="Chromosome"/>
</dbReference>
<evidence type="ECO:0000313" key="3">
    <source>
        <dbReference type="EMBL" id="ANE53533.1"/>
    </source>
</evidence>
<dbReference type="InterPro" id="IPR003848">
    <property type="entry name" value="DUF218"/>
</dbReference>
<feature type="domain" description="DUF218" evidence="2">
    <location>
        <begin position="66"/>
        <end position="175"/>
    </location>
</feature>
<dbReference type="GO" id="GO:0005886">
    <property type="term" value="C:plasma membrane"/>
    <property type="evidence" value="ECO:0007669"/>
    <property type="project" value="TreeGrafter"/>
</dbReference>
<evidence type="ECO:0000313" key="4">
    <source>
        <dbReference type="Proteomes" id="UP000077177"/>
    </source>
</evidence>
<reference evidence="3 4" key="2">
    <citation type="journal article" date="2016" name="Int. J. Syst. Evol. Microbiol.">
        <title>Flavisolibacter tropicus sp. nov., isolated from tropical soil.</title>
        <authorList>
            <person name="Lee J.J."/>
            <person name="Kang M.S."/>
            <person name="Kim G.S."/>
            <person name="Lee C.S."/>
            <person name="Lim S."/>
            <person name="Lee J."/>
            <person name="Roh S.H."/>
            <person name="Kang H."/>
            <person name="Ha J.M."/>
            <person name="Bae S."/>
            <person name="Jung H.Y."/>
            <person name="Kim M.K."/>
        </authorList>
    </citation>
    <scope>NUCLEOTIDE SEQUENCE [LARGE SCALE GENOMIC DNA]</scope>
    <source>
        <strain evidence="3 4">LCS9</strain>
    </source>
</reference>
<dbReference type="CDD" id="cd06259">
    <property type="entry name" value="YdcF-like"/>
    <property type="match status" value="1"/>
</dbReference>
<feature type="transmembrane region" description="Helical" evidence="1">
    <location>
        <begin position="6"/>
        <end position="29"/>
    </location>
</feature>
<dbReference type="KEGG" id="fla:SY85_15835"/>
<reference evidence="4" key="1">
    <citation type="submission" date="2015-01" db="EMBL/GenBank/DDBJ databases">
        <title>Flavisolibacter sp./LCS9/ whole genome sequencing.</title>
        <authorList>
            <person name="Kim M.K."/>
            <person name="Srinivasan S."/>
            <person name="Lee J.-J."/>
        </authorList>
    </citation>
    <scope>NUCLEOTIDE SEQUENCE [LARGE SCALE GENOMIC DNA]</scope>
    <source>
        <strain evidence="4">LCS9</strain>
    </source>
</reference>
<accession>A0A172U3C1</accession>
<organism evidence="3 4">
    <name type="scientific">Flavisolibacter tropicus</name>
    <dbReference type="NCBI Taxonomy" id="1492898"/>
    <lineage>
        <taxon>Bacteria</taxon>
        <taxon>Pseudomonadati</taxon>
        <taxon>Bacteroidota</taxon>
        <taxon>Chitinophagia</taxon>
        <taxon>Chitinophagales</taxon>
        <taxon>Chitinophagaceae</taxon>
        <taxon>Flavisolibacter</taxon>
    </lineage>
</organism>
<dbReference type="PANTHER" id="PTHR30336:SF20">
    <property type="entry name" value="DUF218 DOMAIN-CONTAINING PROTEIN"/>
    <property type="match status" value="1"/>
</dbReference>
<dbReference type="Pfam" id="PF02698">
    <property type="entry name" value="DUF218"/>
    <property type="match status" value="1"/>
</dbReference>
<evidence type="ECO:0000259" key="2">
    <source>
        <dbReference type="Pfam" id="PF02698"/>
    </source>
</evidence>
<keyword evidence="4" id="KW-1185">Reference proteome</keyword>
<protein>
    <submittedName>
        <fullName evidence="3">Protein SanA</fullName>
    </submittedName>
</protein>